<name>A0A2V5L5D8_9MICC</name>
<comment type="caution">
    <text evidence="2">The sequence shown here is derived from an EMBL/GenBank/DDBJ whole genome shotgun (WGS) entry which is preliminary data.</text>
</comment>
<gene>
    <name evidence="2" type="ORF">CVV68_13850</name>
</gene>
<organism evidence="2 3">
    <name type="scientific">Arthrobacter livingstonensis</name>
    <dbReference type="NCBI Taxonomy" id="670078"/>
    <lineage>
        <taxon>Bacteria</taxon>
        <taxon>Bacillati</taxon>
        <taxon>Actinomycetota</taxon>
        <taxon>Actinomycetes</taxon>
        <taxon>Micrococcales</taxon>
        <taxon>Micrococcaceae</taxon>
        <taxon>Arthrobacter</taxon>
    </lineage>
</organism>
<dbReference type="RefSeq" id="WP_110501607.1">
    <property type="nucleotide sequence ID" value="NZ_QJVD01000015.1"/>
</dbReference>
<reference evidence="2 3" key="1">
    <citation type="submission" date="2018-05" db="EMBL/GenBank/DDBJ databases">
        <title>Genetic diversity of glacier-inhabiting Cryobacterium bacteria in China and description of Cryobacterium mengkeensis sp. nov. and Arthrobacter glacialis sp. nov.</title>
        <authorList>
            <person name="Liu Q."/>
            <person name="Xin Y.-H."/>
        </authorList>
    </citation>
    <scope>NUCLEOTIDE SEQUENCE [LARGE SCALE GENOMIC DNA]</scope>
    <source>
        <strain evidence="2 3">LI2</strain>
    </source>
</reference>
<proteinExistence type="predicted"/>
<dbReference type="Proteomes" id="UP000247832">
    <property type="component" value="Unassembled WGS sequence"/>
</dbReference>
<dbReference type="AlphaFoldDB" id="A0A2V5L5D8"/>
<protein>
    <submittedName>
        <fullName evidence="2">Uncharacterized protein</fullName>
    </submittedName>
</protein>
<feature type="compositionally biased region" description="Basic and acidic residues" evidence="1">
    <location>
        <begin position="1"/>
        <end position="11"/>
    </location>
</feature>
<sequence>MQLRQRSEPFRPRPKGLPARNCPKALATPLAWRMQLARSTTRRTTAAEQVPIDQLRQTQIRNV</sequence>
<dbReference type="EMBL" id="QJVD01000015">
    <property type="protein sequence ID" value="PYI66388.1"/>
    <property type="molecule type" value="Genomic_DNA"/>
</dbReference>
<accession>A0A2V5L5D8</accession>
<keyword evidence="3" id="KW-1185">Reference proteome</keyword>
<evidence type="ECO:0000313" key="3">
    <source>
        <dbReference type="Proteomes" id="UP000247832"/>
    </source>
</evidence>
<evidence type="ECO:0000256" key="1">
    <source>
        <dbReference type="SAM" id="MobiDB-lite"/>
    </source>
</evidence>
<feature type="region of interest" description="Disordered" evidence="1">
    <location>
        <begin position="1"/>
        <end position="22"/>
    </location>
</feature>
<evidence type="ECO:0000313" key="2">
    <source>
        <dbReference type="EMBL" id="PYI66388.1"/>
    </source>
</evidence>